<dbReference type="EMBL" id="FLQS01000012">
    <property type="protein sequence ID" value="SBS74822.1"/>
    <property type="molecule type" value="Genomic_DNA"/>
</dbReference>
<reference evidence="1" key="1">
    <citation type="submission" date="2016-03" db="EMBL/GenBank/DDBJ databases">
        <authorList>
            <person name="Ploux O."/>
        </authorList>
    </citation>
    <scope>NUCLEOTIDE SEQUENCE</scope>
    <source>
        <strain evidence="1">UC10</strain>
    </source>
</reference>
<evidence type="ECO:0000313" key="1">
    <source>
        <dbReference type="EMBL" id="SBS74822.1"/>
    </source>
</evidence>
<organism evidence="1">
    <name type="scientific">uncultured Mycobacterium sp</name>
    <dbReference type="NCBI Taxonomy" id="171292"/>
    <lineage>
        <taxon>Bacteria</taxon>
        <taxon>Bacillati</taxon>
        <taxon>Actinomycetota</taxon>
        <taxon>Actinomycetes</taxon>
        <taxon>Mycobacteriales</taxon>
        <taxon>Mycobacteriaceae</taxon>
        <taxon>Mycobacterium</taxon>
        <taxon>environmental samples</taxon>
    </lineage>
</organism>
<dbReference type="AlphaFoldDB" id="A0A1Y5P7Y3"/>
<accession>A0A1Y5P7Y3</accession>
<name>A0A1Y5P7Y3_9MYCO</name>
<proteinExistence type="predicted"/>
<gene>
    <name evidence="1" type="ORF">MHPYR_20232</name>
</gene>
<sequence length="212" mass="20928">MPEHPTSIVIGTGAKAYAGGWFGTAIAIGENTVAEAGALPDGAGGIPATEVGNLAVAFGSSPGRVIAQAFGVGNVALQVFSTSSVDGGSFAEAEGNGNFAANLFSSYNGTGSVNAALTNGSFNAAVNFFSRGSAALAGRTLDQYSGNLNLALNVGVSTSLVTAAGPISANVNLFGNNIKIGRTSTISAAASTAGTKTATRQATLKLWARKAH</sequence>
<protein>
    <submittedName>
        <fullName evidence="1">Uncharacterized protein</fullName>
    </submittedName>
</protein>